<dbReference type="InterPro" id="IPR039262">
    <property type="entry name" value="DTWD2/TAPT"/>
</dbReference>
<dbReference type="SMART" id="SM01144">
    <property type="entry name" value="DTW"/>
    <property type="match status" value="1"/>
</dbReference>
<dbReference type="RefSeq" id="WP_173284273.1">
    <property type="nucleotide sequence ID" value="NZ_CP054020.1"/>
</dbReference>
<evidence type="ECO:0000313" key="8">
    <source>
        <dbReference type="Proteomes" id="UP000504724"/>
    </source>
</evidence>
<organism evidence="7 8">
    <name type="scientific">Thiomicrorhabdus xiamenensis</name>
    <dbReference type="NCBI Taxonomy" id="2739063"/>
    <lineage>
        <taxon>Bacteria</taxon>
        <taxon>Pseudomonadati</taxon>
        <taxon>Pseudomonadota</taxon>
        <taxon>Gammaproteobacteria</taxon>
        <taxon>Thiotrichales</taxon>
        <taxon>Piscirickettsiaceae</taxon>
        <taxon>Thiomicrorhabdus</taxon>
    </lineage>
</organism>
<name>A0A7D4SHT0_9GAMM</name>
<accession>A0A7D4SHT0</accession>
<dbReference type="PANTHER" id="PTHR21392:SF0">
    <property type="entry name" value="TRNA-URIDINE AMINOCARBOXYPROPYLTRANSFERASE 2"/>
    <property type="match status" value="1"/>
</dbReference>
<evidence type="ECO:0000256" key="3">
    <source>
        <dbReference type="ARBA" id="ARBA00022691"/>
    </source>
</evidence>
<evidence type="ECO:0000313" key="7">
    <source>
        <dbReference type="EMBL" id="QKI88660.1"/>
    </source>
</evidence>
<dbReference type="EMBL" id="CP054020">
    <property type="protein sequence ID" value="QKI88660.1"/>
    <property type="molecule type" value="Genomic_DNA"/>
</dbReference>
<dbReference type="AlphaFoldDB" id="A0A7D4SHT0"/>
<comment type="similarity">
    <text evidence="5">Belongs to the TDD superfamily. DTWD2 family.</text>
</comment>
<protein>
    <recommendedName>
        <fullName evidence="1">tRNA-uridine aminocarboxypropyltransferase</fullName>
        <ecNumber evidence="1">2.5.1.25</ecNumber>
    </recommendedName>
</protein>
<keyword evidence="3" id="KW-0949">S-adenosyl-L-methionine</keyword>
<dbReference type="EC" id="2.5.1.25" evidence="1"/>
<keyword evidence="2" id="KW-0808">Transferase</keyword>
<dbReference type="GO" id="GO:0016432">
    <property type="term" value="F:tRNA-uridine aminocarboxypropyltransferase activity"/>
    <property type="evidence" value="ECO:0007669"/>
    <property type="project" value="UniProtKB-EC"/>
</dbReference>
<evidence type="ECO:0000256" key="5">
    <source>
        <dbReference type="ARBA" id="ARBA00034489"/>
    </source>
</evidence>
<keyword evidence="4" id="KW-0819">tRNA processing</keyword>
<feature type="domain" description="DTW" evidence="6">
    <location>
        <begin position="2"/>
        <end position="208"/>
    </location>
</feature>
<dbReference type="InterPro" id="IPR005636">
    <property type="entry name" value="DTW"/>
</dbReference>
<dbReference type="PANTHER" id="PTHR21392">
    <property type="entry name" value="TRNA-URIDINE AMINOCARBOXYPROPYLTRANSFERASE 2"/>
    <property type="match status" value="1"/>
</dbReference>
<evidence type="ECO:0000259" key="6">
    <source>
        <dbReference type="SMART" id="SM01144"/>
    </source>
</evidence>
<dbReference type="Proteomes" id="UP000504724">
    <property type="component" value="Chromosome"/>
</dbReference>
<gene>
    <name evidence="7" type="ORF">HQN79_03280</name>
</gene>
<evidence type="ECO:0000256" key="2">
    <source>
        <dbReference type="ARBA" id="ARBA00022679"/>
    </source>
</evidence>
<dbReference type="KEGG" id="txa:HQN79_03280"/>
<evidence type="ECO:0000256" key="4">
    <source>
        <dbReference type="ARBA" id="ARBA00022694"/>
    </source>
</evidence>
<dbReference type="GO" id="GO:0008033">
    <property type="term" value="P:tRNA processing"/>
    <property type="evidence" value="ECO:0007669"/>
    <property type="project" value="UniProtKB-KW"/>
</dbReference>
<evidence type="ECO:0000256" key="1">
    <source>
        <dbReference type="ARBA" id="ARBA00012386"/>
    </source>
</evidence>
<dbReference type="Pfam" id="PF03942">
    <property type="entry name" value="DTW"/>
    <property type="match status" value="1"/>
</dbReference>
<proteinExistence type="inferred from homology"/>
<keyword evidence="8" id="KW-1185">Reference proteome</keyword>
<reference evidence="7 8" key="1">
    <citation type="submission" date="2020-05" db="EMBL/GenBank/DDBJ databases">
        <title>Thiomicrorhabdus sediminis sp.nov. and Thiomicrorhabdus xiamenensis sp.nov., novel sulfur-oxidizing bacteria isolated from coastal sediment.</title>
        <authorList>
            <person name="Liu X."/>
        </authorList>
    </citation>
    <scope>NUCLEOTIDE SEQUENCE [LARGE SCALE GENOMIC DNA]</scope>
    <source>
        <strain evidence="7 8">G2</strain>
    </source>
</reference>
<sequence>MARTICQGCVRPVNACWCHCSREVGNRIEIGILQHPDEAKQAKSTVPLLVKSLNWVQLWKGETVAQALVCTESLKDGAMELDQWLANGKRTYLLYPKTEEDLPTLPVVTAESLRPSLQNSQILVLDGTWRKTYKMLMLNPQLQSLPRITIQPGSASQYFIRKQKNSDSLSTLEAVGELLGQLQQDNSIRTDLNEAFDCFQKSVFHKRLSRD</sequence>